<keyword evidence="2" id="KW-1185">Reference proteome</keyword>
<evidence type="ECO:0000313" key="2">
    <source>
        <dbReference type="Proteomes" id="UP000648257"/>
    </source>
</evidence>
<gene>
    <name evidence="1" type="ORF">H8K52_05285</name>
</gene>
<accession>A0ABR6X347</accession>
<comment type="caution">
    <text evidence="1">The sequence shown here is derived from an EMBL/GenBank/DDBJ whole genome shotgun (WGS) entry which is preliminary data.</text>
</comment>
<dbReference type="Proteomes" id="UP000648257">
    <property type="component" value="Unassembled WGS sequence"/>
</dbReference>
<dbReference type="EMBL" id="JACOFW010000004">
    <property type="protein sequence ID" value="MBC3806759.1"/>
    <property type="molecule type" value="Genomic_DNA"/>
</dbReference>
<protein>
    <recommendedName>
        <fullName evidence="3">Hint domain-containing protein</fullName>
    </recommendedName>
</protein>
<sequence length="236" mass="25178">MGGYIPGFGEIILSAQEIQYIQSDYDDITGCVATISHLPDGRIAGDIRVGDTMQLADHTSLEAATGEVTFSVEKTCPGFRIVTVSGATLMCSDTAPIPTLDGLVLAPDLLGKAVAVRRDGPDGSKNTWEEVIEVQDIGSLLVQHITVGDRCFWAGEKPGVYILHHNMKAGPGGGTDPWDWDDWWFPISGSNDSENNIVPKTNAVGSTSQTQHVTTTIVNGELVIVGVPMTTLQLLT</sequence>
<evidence type="ECO:0000313" key="1">
    <source>
        <dbReference type="EMBL" id="MBC3806759.1"/>
    </source>
</evidence>
<evidence type="ECO:0008006" key="3">
    <source>
        <dbReference type="Google" id="ProtNLM"/>
    </source>
</evidence>
<organism evidence="1 2">
    <name type="scientific">Undibacterium seohonense</name>
    <dbReference type="NCBI Taxonomy" id="1344950"/>
    <lineage>
        <taxon>Bacteria</taxon>
        <taxon>Pseudomonadati</taxon>
        <taxon>Pseudomonadota</taxon>
        <taxon>Betaproteobacteria</taxon>
        <taxon>Burkholderiales</taxon>
        <taxon>Oxalobacteraceae</taxon>
        <taxon>Undibacterium</taxon>
    </lineage>
</organism>
<proteinExistence type="predicted"/>
<reference evidence="1 2" key="1">
    <citation type="submission" date="2020-08" db="EMBL/GenBank/DDBJ databases">
        <title>Novel species isolated from subtropical streams in China.</title>
        <authorList>
            <person name="Lu H."/>
        </authorList>
    </citation>
    <scope>NUCLEOTIDE SEQUENCE [LARGE SCALE GENOMIC DNA]</scope>
    <source>
        <strain evidence="1 2">KACC 16656</strain>
    </source>
</reference>
<name>A0ABR6X347_9BURK</name>
<dbReference type="RefSeq" id="WP_186921850.1">
    <property type="nucleotide sequence ID" value="NZ_JACOFW010000004.1"/>
</dbReference>